<keyword evidence="2" id="KW-1185">Reference proteome</keyword>
<evidence type="ECO:0000313" key="2">
    <source>
        <dbReference type="Proteomes" id="UP000231279"/>
    </source>
</evidence>
<accession>A0A2G9GK30</accession>
<evidence type="ECO:0000313" key="1">
    <source>
        <dbReference type="EMBL" id="PIN05565.1"/>
    </source>
</evidence>
<proteinExistence type="predicted"/>
<comment type="caution">
    <text evidence="1">The sequence shown here is derived from an EMBL/GenBank/DDBJ whole genome shotgun (WGS) entry which is preliminary data.</text>
</comment>
<organism evidence="1 2">
    <name type="scientific">Handroanthus impetiginosus</name>
    <dbReference type="NCBI Taxonomy" id="429701"/>
    <lineage>
        <taxon>Eukaryota</taxon>
        <taxon>Viridiplantae</taxon>
        <taxon>Streptophyta</taxon>
        <taxon>Embryophyta</taxon>
        <taxon>Tracheophyta</taxon>
        <taxon>Spermatophyta</taxon>
        <taxon>Magnoliopsida</taxon>
        <taxon>eudicotyledons</taxon>
        <taxon>Gunneridae</taxon>
        <taxon>Pentapetalae</taxon>
        <taxon>asterids</taxon>
        <taxon>lamiids</taxon>
        <taxon>Lamiales</taxon>
        <taxon>Bignoniaceae</taxon>
        <taxon>Crescentiina</taxon>
        <taxon>Tabebuia alliance</taxon>
        <taxon>Handroanthus</taxon>
    </lineage>
</organism>
<dbReference type="EMBL" id="NKXS01004723">
    <property type="protein sequence ID" value="PIN05565.1"/>
    <property type="molecule type" value="Genomic_DNA"/>
</dbReference>
<protein>
    <submittedName>
        <fullName evidence="1">Uncharacterized protein</fullName>
    </submittedName>
</protein>
<sequence>MQVTLYILHSIYGRCVDACKCEDCMDSLRVVGVGVFFRNSYVWAQNHVWTCGGFRNANVRFRIYFL</sequence>
<dbReference type="Proteomes" id="UP000231279">
    <property type="component" value="Unassembled WGS sequence"/>
</dbReference>
<dbReference type="AlphaFoldDB" id="A0A2G9GK30"/>
<name>A0A2G9GK30_9LAMI</name>
<gene>
    <name evidence="1" type="ORF">CDL12_21894</name>
</gene>
<reference evidence="2" key="1">
    <citation type="journal article" date="2018" name="Gigascience">
        <title>Genome assembly of the Pink Ipe (Handroanthus impetiginosus, Bignoniaceae), a highly valued, ecologically keystone Neotropical timber forest tree.</title>
        <authorList>
            <person name="Silva-Junior O.B."/>
            <person name="Grattapaglia D."/>
            <person name="Novaes E."/>
            <person name="Collevatti R.G."/>
        </authorList>
    </citation>
    <scope>NUCLEOTIDE SEQUENCE [LARGE SCALE GENOMIC DNA]</scope>
    <source>
        <strain evidence="2">cv. UFG-1</strain>
    </source>
</reference>